<evidence type="ECO:0000256" key="3">
    <source>
        <dbReference type="ARBA" id="ARBA00022827"/>
    </source>
</evidence>
<dbReference type="InterPro" id="IPR023753">
    <property type="entry name" value="FAD/NAD-binding_dom"/>
</dbReference>
<dbReference type="PRINTS" id="PR00469">
    <property type="entry name" value="PNDRDTASEII"/>
</dbReference>
<evidence type="ECO:0000256" key="2">
    <source>
        <dbReference type="ARBA" id="ARBA00022630"/>
    </source>
</evidence>
<evidence type="ECO:0000259" key="5">
    <source>
        <dbReference type="Pfam" id="PF07992"/>
    </source>
</evidence>
<gene>
    <name evidence="6" type="ORF">SAMN05421835_13232</name>
</gene>
<dbReference type="AlphaFoldDB" id="A0A1I4C3U6"/>
<dbReference type="PANTHER" id="PTHR43557:SF2">
    <property type="entry name" value="RIESKE DOMAIN-CONTAINING PROTEIN-RELATED"/>
    <property type="match status" value="1"/>
</dbReference>
<dbReference type="InterPro" id="IPR016156">
    <property type="entry name" value="FAD/NAD-linked_Rdtase_dimer_sf"/>
</dbReference>
<dbReference type="STRING" id="115433.SAMN05421835_13232"/>
<dbReference type="RefSeq" id="WP_177228976.1">
    <property type="nucleotide sequence ID" value="NZ_FORP01000032.1"/>
</dbReference>
<protein>
    <submittedName>
        <fullName evidence="6">Pyridine nucleotide-disulphide oxidoreductase</fullName>
    </submittedName>
</protein>
<dbReference type="Gene3D" id="3.30.390.30">
    <property type="match status" value="1"/>
</dbReference>
<dbReference type="PANTHER" id="PTHR43557">
    <property type="entry name" value="APOPTOSIS-INDUCING FACTOR 1"/>
    <property type="match status" value="1"/>
</dbReference>
<proteinExistence type="predicted"/>
<keyword evidence="2" id="KW-0285">Flavoprotein</keyword>
<dbReference type="PROSITE" id="PS51257">
    <property type="entry name" value="PROKAR_LIPOPROTEIN"/>
    <property type="match status" value="1"/>
</dbReference>
<dbReference type="InterPro" id="IPR036188">
    <property type="entry name" value="FAD/NAD-bd_sf"/>
</dbReference>
<evidence type="ECO:0000256" key="4">
    <source>
        <dbReference type="ARBA" id="ARBA00023002"/>
    </source>
</evidence>
<reference evidence="6" key="1">
    <citation type="submission" date="2016-10" db="EMBL/GenBank/DDBJ databases">
        <authorList>
            <person name="de Groot N.N."/>
        </authorList>
    </citation>
    <scope>NUCLEOTIDE SEQUENCE [LARGE SCALE GENOMIC DNA]</scope>
    <source>
        <strain evidence="6">DSM 44468</strain>
    </source>
</reference>
<dbReference type="EMBL" id="FORP01000032">
    <property type="protein sequence ID" value="SFK75774.1"/>
    <property type="molecule type" value="Genomic_DNA"/>
</dbReference>
<dbReference type="GO" id="GO:0016651">
    <property type="term" value="F:oxidoreductase activity, acting on NAD(P)H"/>
    <property type="evidence" value="ECO:0007669"/>
    <property type="project" value="TreeGrafter"/>
</dbReference>
<keyword evidence="4" id="KW-0560">Oxidoreductase</keyword>
<feature type="domain" description="FAD/NAD(P)-binding" evidence="5">
    <location>
        <begin position="6"/>
        <end position="293"/>
    </location>
</feature>
<evidence type="ECO:0000313" key="7">
    <source>
        <dbReference type="Proteomes" id="UP000199025"/>
    </source>
</evidence>
<dbReference type="Proteomes" id="UP000199025">
    <property type="component" value="Unassembled WGS sequence"/>
</dbReference>
<dbReference type="Pfam" id="PF07992">
    <property type="entry name" value="Pyr_redox_2"/>
    <property type="match status" value="1"/>
</dbReference>
<dbReference type="SUPFAM" id="SSF51905">
    <property type="entry name" value="FAD/NAD(P)-binding domain"/>
    <property type="match status" value="2"/>
</dbReference>
<evidence type="ECO:0000313" key="6">
    <source>
        <dbReference type="EMBL" id="SFK75774.1"/>
    </source>
</evidence>
<dbReference type="GO" id="GO:0005737">
    <property type="term" value="C:cytoplasm"/>
    <property type="evidence" value="ECO:0007669"/>
    <property type="project" value="TreeGrafter"/>
</dbReference>
<dbReference type="InterPro" id="IPR050446">
    <property type="entry name" value="FAD-oxidoreductase/Apoptosis"/>
</dbReference>
<keyword evidence="3" id="KW-0274">FAD</keyword>
<comment type="cofactor">
    <cofactor evidence="1">
        <name>FAD</name>
        <dbReference type="ChEBI" id="CHEBI:57692"/>
    </cofactor>
</comment>
<dbReference type="PRINTS" id="PR00368">
    <property type="entry name" value="FADPNR"/>
</dbReference>
<sequence>MTTRRHVVVVGASQAGCACTNALRGLGFDGDITMVGAEPHPPYTRPPLSKGVLVGSEPDDSVFLPVPGDAEVLTGIGAVGLDRDKNLVELTTGDKLRYDGLVIASGARARLLGDPGQGEITLRGLDDAVALRKSLAGARDVVVAGGGFLGMELASSAAALGKSVTVVDVVTPLLSRLGPALSALCLEAAADHGVRVRVTGTGLQVGFTDGRPSRLTSADGAFSVDADLAVTAVGDVPNTEWLHDTGLPLENGVVTDEACRVAPGIVAAGDVTSVRRDGGHVRTPHWSNALSQAKIAAAALLGREPERPARGHVPFFWTEAFGLKIRLAGHLPPAGEPTVLEGSLAGRRALLVWPGTAAAVNFPAPAPKLTKLAQQLPTH</sequence>
<accession>A0A1I4C3U6</accession>
<dbReference type="Gene3D" id="3.50.50.60">
    <property type="entry name" value="FAD/NAD(P)-binding domain"/>
    <property type="match status" value="2"/>
</dbReference>
<dbReference type="SUPFAM" id="SSF55424">
    <property type="entry name" value="FAD/NAD-linked reductases, dimerisation (C-terminal) domain"/>
    <property type="match status" value="1"/>
</dbReference>
<name>A0A1I4C3U6_9PSEU</name>
<evidence type="ECO:0000256" key="1">
    <source>
        <dbReference type="ARBA" id="ARBA00001974"/>
    </source>
</evidence>
<keyword evidence="7" id="KW-1185">Reference proteome</keyword>
<organism evidence="6 7">
    <name type="scientific">Amycolatopsis sacchari</name>
    <dbReference type="NCBI Taxonomy" id="115433"/>
    <lineage>
        <taxon>Bacteria</taxon>
        <taxon>Bacillati</taxon>
        <taxon>Actinomycetota</taxon>
        <taxon>Actinomycetes</taxon>
        <taxon>Pseudonocardiales</taxon>
        <taxon>Pseudonocardiaceae</taxon>
        <taxon>Amycolatopsis</taxon>
    </lineage>
</organism>